<proteinExistence type="predicted"/>
<accession>A0A6M2BWQ3</accession>
<dbReference type="InterPro" id="IPR036249">
    <property type="entry name" value="Thioredoxin-like_sf"/>
</dbReference>
<dbReference type="Gene3D" id="3.40.30.10">
    <property type="entry name" value="Glutaredoxin"/>
    <property type="match status" value="1"/>
</dbReference>
<dbReference type="Pfam" id="PF13417">
    <property type="entry name" value="GST_N_3"/>
    <property type="match status" value="1"/>
</dbReference>
<dbReference type="SUPFAM" id="SSF52833">
    <property type="entry name" value="Thioredoxin-like"/>
    <property type="match status" value="1"/>
</dbReference>
<evidence type="ECO:0000313" key="2">
    <source>
        <dbReference type="EMBL" id="NGY06621.1"/>
    </source>
</evidence>
<name>A0A6M2BWQ3_9GAMM</name>
<reference evidence="2 3" key="1">
    <citation type="journal article" date="2014" name="Int. J. Syst. Evol. Microbiol.">
        <title>Solimonas terrae sp. nov., isolated from soil.</title>
        <authorList>
            <person name="Kim S.J."/>
            <person name="Moon J.Y."/>
            <person name="Weon H.Y."/>
            <person name="Ahn J.H."/>
            <person name="Chen W.M."/>
            <person name="Kwon S.W."/>
        </authorList>
    </citation>
    <scope>NUCLEOTIDE SEQUENCE [LARGE SCALE GENOMIC DNA]</scope>
    <source>
        <strain evidence="2 3">KIS83-12</strain>
    </source>
</reference>
<gene>
    <name evidence="2" type="ORF">G7Y85_17740</name>
</gene>
<dbReference type="Proteomes" id="UP000472676">
    <property type="component" value="Unassembled WGS sequence"/>
</dbReference>
<comment type="caution">
    <text evidence="2">The sequence shown here is derived from an EMBL/GenBank/DDBJ whole genome shotgun (WGS) entry which is preliminary data.</text>
</comment>
<evidence type="ECO:0000313" key="3">
    <source>
        <dbReference type="Proteomes" id="UP000472676"/>
    </source>
</evidence>
<dbReference type="CDD" id="cd00570">
    <property type="entry name" value="GST_N_family"/>
    <property type="match status" value="1"/>
</dbReference>
<keyword evidence="3" id="KW-1185">Reference proteome</keyword>
<keyword evidence="2" id="KW-0808">Transferase</keyword>
<dbReference type="RefSeq" id="WP_166260583.1">
    <property type="nucleotide sequence ID" value="NZ_JAAMOW010000010.1"/>
</dbReference>
<organism evidence="2 3">
    <name type="scientific">Solimonas terrae</name>
    <dbReference type="NCBI Taxonomy" id="1396819"/>
    <lineage>
        <taxon>Bacteria</taxon>
        <taxon>Pseudomonadati</taxon>
        <taxon>Pseudomonadota</taxon>
        <taxon>Gammaproteobacteria</taxon>
        <taxon>Nevskiales</taxon>
        <taxon>Nevskiaceae</taxon>
        <taxon>Solimonas</taxon>
    </lineage>
</organism>
<dbReference type="InterPro" id="IPR036282">
    <property type="entry name" value="Glutathione-S-Trfase_C_sf"/>
</dbReference>
<sequence>MNRLITIPMSHYCEKARWGLAHAGVTYVEDAHLQVFHYRVVRAFDSHGMVPVLVTDDGAIADSSAILRYLDRQLETSRKLYPESDRAQIERLEEQFDEHLGVETRRWVYFHWLGQSGRRVLETAAQGVPRWEQVMAPLLLPILRRYLGKRLEISAGSVAQGSKTIMESFDSVAAIIGDGRPFLRGDRFTAADLTFASMAAPVLLPAEYGIRLPTPEQAPDSARADIQRFRSHPAGRFALRLFRDHRRGLR</sequence>
<dbReference type="AlphaFoldDB" id="A0A6M2BWQ3"/>
<protein>
    <submittedName>
        <fullName evidence="2">Glutathione S-transferase family protein</fullName>
    </submittedName>
</protein>
<dbReference type="PROSITE" id="PS50404">
    <property type="entry name" value="GST_NTER"/>
    <property type="match status" value="1"/>
</dbReference>
<feature type="domain" description="GST N-terminal" evidence="1">
    <location>
        <begin position="1"/>
        <end position="78"/>
    </location>
</feature>
<dbReference type="InterPro" id="IPR004045">
    <property type="entry name" value="Glutathione_S-Trfase_N"/>
</dbReference>
<dbReference type="SUPFAM" id="SSF47616">
    <property type="entry name" value="GST C-terminal domain-like"/>
    <property type="match status" value="1"/>
</dbReference>
<dbReference type="GO" id="GO:0016740">
    <property type="term" value="F:transferase activity"/>
    <property type="evidence" value="ECO:0007669"/>
    <property type="project" value="UniProtKB-KW"/>
</dbReference>
<evidence type="ECO:0000259" key="1">
    <source>
        <dbReference type="PROSITE" id="PS50404"/>
    </source>
</evidence>
<dbReference type="EMBL" id="JAAMOW010000010">
    <property type="protein sequence ID" value="NGY06621.1"/>
    <property type="molecule type" value="Genomic_DNA"/>
</dbReference>
<dbReference type="Gene3D" id="1.20.1050.10">
    <property type="match status" value="1"/>
</dbReference>